<dbReference type="EMBL" id="CAJNNW010015167">
    <property type="protein sequence ID" value="CAE8657428.1"/>
    <property type="molecule type" value="Genomic_DNA"/>
</dbReference>
<feature type="region of interest" description="Disordered" evidence="1">
    <location>
        <begin position="333"/>
        <end position="356"/>
    </location>
</feature>
<proteinExistence type="predicted"/>
<accession>A0A813ITY8</accession>
<evidence type="ECO:0000313" key="2">
    <source>
        <dbReference type="EMBL" id="CAE8657428.1"/>
    </source>
</evidence>
<evidence type="ECO:0000313" key="3">
    <source>
        <dbReference type="Proteomes" id="UP000626109"/>
    </source>
</evidence>
<comment type="caution">
    <text evidence="2">The sequence shown here is derived from an EMBL/GenBank/DDBJ whole genome shotgun (WGS) entry which is preliminary data.</text>
</comment>
<feature type="compositionally biased region" description="Pro residues" evidence="1">
    <location>
        <begin position="337"/>
        <end position="346"/>
    </location>
</feature>
<sequence>MASSGCEPAPPITEEEASAGFQFVRELMRDISTLHSGLTGLRDQTAQLRADLEREQTSRKDDTSTLRRDMVRSVADEAKLRADFQTRSEAFQNQAKQGIGDLRKDATATKERVDLLDLAMEKRISKASETEERLSKLENQVELRSTIADFNDLSSRVASLQADVVRDRASAAMTAKGLLGTEARLDALQQQTKATTQALDSNVSSLFAKVGALQALAQTLANAKVSSLKSVSDRVTEMAMEAHTQQTRMQTLTDNFTSKISNLDKDSQKLDRLAEQDRERTSSCIVALEKELSNRAPLSDVNSLGSRVSTASSAVQRLELMATGKVSIDDFEKLRVPPLPSPPLPSPRKNGLSPKL</sequence>
<gene>
    <name evidence="2" type="ORF">PGLA2088_LOCUS12799</name>
</gene>
<evidence type="ECO:0000256" key="1">
    <source>
        <dbReference type="SAM" id="MobiDB-lite"/>
    </source>
</evidence>
<reference evidence="2" key="1">
    <citation type="submission" date="2021-02" db="EMBL/GenBank/DDBJ databases">
        <authorList>
            <person name="Dougan E. K."/>
            <person name="Rhodes N."/>
            <person name="Thang M."/>
            <person name="Chan C."/>
        </authorList>
    </citation>
    <scope>NUCLEOTIDE SEQUENCE</scope>
</reference>
<dbReference type="Proteomes" id="UP000626109">
    <property type="component" value="Unassembled WGS sequence"/>
</dbReference>
<organism evidence="2 3">
    <name type="scientific">Polarella glacialis</name>
    <name type="common">Dinoflagellate</name>
    <dbReference type="NCBI Taxonomy" id="89957"/>
    <lineage>
        <taxon>Eukaryota</taxon>
        <taxon>Sar</taxon>
        <taxon>Alveolata</taxon>
        <taxon>Dinophyceae</taxon>
        <taxon>Suessiales</taxon>
        <taxon>Suessiaceae</taxon>
        <taxon>Polarella</taxon>
    </lineage>
</organism>
<protein>
    <submittedName>
        <fullName evidence="2">Uncharacterized protein</fullName>
    </submittedName>
</protein>
<name>A0A813ITY8_POLGL</name>
<dbReference type="AlphaFoldDB" id="A0A813ITY8"/>